<dbReference type="InterPro" id="IPR007644">
    <property type="entry name" value="RNA_pol_bsu_protrusion"/>
</dbReference>
<dbReference type="GO" id="GO:0000428">
    <property type="term" value="C:DNA-directed RNA polymerase complex"/>
    <property type="evidence" value="ECO:0007669"/>
    <property type="project" value="UniProtKB-KW"/>
</dbReference>
<evidence type="ECO:0000259" key="15">
    <source>
        <dbReference type="Pfam" id="PF00562"/>
    </source>
</evidence>
<dbReference type="EMBL" id="EU016603">
    <property type="protein sequence ID" value="ABZ07549.1"/>
    <property type="molecule type" value="Genomic_DNA"/>
</dbReference>
<dbReference type="Pfam" id="PF04567">
    <property type="entry name" value="RNA_pol_Rpb2_5"/>
    <property type="match status" value="1"/>
</dbReference>
<dbReference type="Pfam" id="PF04560">
    <property type="entry name" value="RNA_pol_Rpb2_7"/>
    <property type="match status" value="1"/>
</dbReference>
<keyword evidence="7" id="KW-0808">Transferase</keyword>
<evidence type="ECO:0000256" key="1">
    <source>
        <dbReference type="ARBA" id="ARBA00001947"/>
    </source>
</evidence>
<dbReference type="GO" id="GO:0032549">
    <property type="term" value="F:ribonucleoside binding"/>
    <property type="evidence" value="ECO:0007669"/>
    <property type="project" value="InterPro"/>
</dbReference>
<evidence type="ECO:0000259" key="18">
    <source>
        <dbReference type="Pfam" id="PF04563"/>
    </source>
</evidence>
<dbReference type="InterPro" id="IPR007121">
    <property type="entry name" value="RNA_pol_bsu_CS"/>
</dbReference>
<dbReference type="InterPro" id="IPR007120">
    <property type="entry name" value="DNA-dir_RNAP_su2_dom"/>
</dbReference>
<protein>
    <recommendedName>
        <fullName evidence="13">DNA-directed RNA polymerase subunit Rpo2</fullName>
        <ecNumber evidence="4">2.7.7.6</ecNumber>
    </recommendedName>
</protein>
<evidence type="ECO:0000259" key="16">
    <source>
        <dbReference type="Pfam" id="PF04560"/>
    </source>
</evidence>
<dbReference type="Gene3D" id="2.40.50.150">
    <property type="match status" value="1"/>
</dbReference>
<sequence>MASQAGPQAPATRAGGGRGAAGAAEHQARAAAANPENRPGGDGAGRRYRHGRHHRNRASQRASGGKPGVPQGGGVTQGQGEDHPLIRAFFQSKSAAGSSAALVNHQLGSFNDFLPHAGNRAAWMQRVVNNITVGSDESMRGSVRLELGDLEVVVKLGEVRMGQPMVVEANGSQSMSTPMMARLRNLTYAAPVFLGFSVIEEEMEIESSEEEIGMMPVMVKSALCNLHRESKYLRSKPEYEARLGPDESFSDEAYAAILQMEQEDPEDPGGYFIVNGTERVLVCLEDLAPNRVMVEREARYQRQTEYAKVFSQREGFRALTMVEKKKDGILHVSIPVASGGVPLVVLMMALGMESADDIMGAITSDEATRNLVLANIEGIHRDEQVYTTEEALEYLERRFAAGQSKEYRRKRINYIIDNTLLPHLSTSLEVRYKKALFLGRMAREVLELATGTRQPDDKDHYANKRLKLAGNLMEELFRAGLQALLNDMKYQMERSYSKRKEKRVKHAIRRDVLTNKIMHAMATGNWIGGRAGVSQLLDRTCNMATLSHLRRVISPLTRSQPHFQARDLHSTQFGRLCPNETPEGQNCGLVKNLALMIDVSENLPAGEVLETLRELDMQPLEKLQEGWGKVYFNGDLAGCTAEPRNLVEKLRGLRRQARLSHTVNVRHDESLNDVLVNSDPGRIRRPLLLVHRNNKLALRRKHLDRLEAGKLTWNDLIDLGLVEYIDAEEEEDCLIALGETDLKRNRKTHAYTHMEVDPMVILGVATSNVPFPEYNSSPRCTMGAGMSKQSLGMGQSNYRLRPDTRGHLLHYTQKPMVQTEAMKHNTLLTRPAGQNMVVAVMSYHGYNMEDALIFNRGSIDRGLGRSTFMRSYFSEERRYPGGQEDRFIIPDPEVRGARSEEAYFNLEDDGLIYPEVELRGREVLIGKTSPPRFLSEPTDFMTPQRVRESSLTVRHGEKGTVDSVMLSESENGSRIARIRVRDQRIPELGDKFASRHGQKGVIGHIVPPEGMPFTASGIFPDLIINPHAIPSRMTIAHVLEMVGGKLGAMNGKFIDGSAFSGDKEDDLRDELASLGFKHSGRESLYDGQTGRRIDADIFIGVIYYQKLHHMVSGKLHARSRGPMQLLTRQPTEGRARMGGLRFGEMERDCLIGHGASMVIKDRLLDESDKTTQFVDSRSGHLAYKDRRGVLTSPMGDNTAIYPVDMSYAFKLLLEELKSLGIAAKLRLEDRS</sequence>
<dbReference type="GO" id="GO:0006351">
    <property type="term" value="P:DNA-templated transcription"/>
    <property type="evidence" value="ECO:0007669"/>
    <property type="project" value="InterPro"/>
</dbReference>
<feature type="compositionally biased region" description="Low complexity" evidence="14">
    <location>
        <begin position="21"/>
        <end position="38"/>
    </location>
</feature>
<dbReference type="InterPro" id="IPR007646">
    <property type="entry name" value="RNA_pol_Rpb2_4"/>
</dbReference>
<feature type="domain" description="RNA polymerase Rpb2" evidence="19">
    <location>
        <begin position="535"/>
        <end position="599"/>
    </location>
</feature>
<dbReference type="AlphaFoldDB" id="B3T4P0"/>
<name>B3T4P0_9ZZZZ</name>
<feature type="domain" description="RNA polymerase Rpb2" evidence="17">
    <location>
        <begin position="289"/>
        <end position="467"/>
    </location>
</feature>
<feature type="domain" description="RNA polymerase beta subunit protrusion" evidence="18">
    <location>
        <begin position="102"/>
        <end position="230"/>
    </location>
</feature>
<dbReference type="Gene3D" id="3.90.1100.10">
    <property type="match status" value="2"/>
</dbReference>
<keyword evidence="6" id="KW-0963">Cytoplasm</keyword>
<dbReference type="Gene3D" id="3.90.1110.10">
    <property type="entry name" value="RNA polymerase Rpb2, domain 2"/>
    <property type="match status" value="1"/>
</dbReference>
<evidence type="ECO:0000256" key="12">
    <source>
        <dbReference type="ARBA" id="ARBA00023163"/>
    </source>
</evidence>
<evidence type="ECO:0000256" key="3">
    <source>
        <dbReference type="ARBA" id="ARBA00006835"/>
    </source>
</evidence>
<dbReference type="PANTHER" id="PTHR20856">
    <property type="entry name" value="DNA-DIRECTED RNA POLYMERASE I SUBUNIT 2"/>
    <property type="match status" value="1"/>
</dbReference>
<dbReference type="InterPro" id="IPR007645">
    <property type="entry name" value="RNA_pol_Rpb2_3"/>
</dbReference>
<keyword evidence="8" id="KW-0548">Nucleotidyltransferase</keyword>
<evidence type="ECO:0000256" key="13">
    <source>
        <dbReference type="ARBA" id="ARBA00026163"/>
    </source>
</evidence>
<keyword evidence="10" id="KW-0862">Zinc</keyword>
<evidence type="ECO:0000259" key="21">
    <source>
        <dbReference type="Pfam" id="PF04567"/>
    </source>
</evidence>
<dbReference type="GO" id="GO:0003677">
    <property type="term" value="F:DNA binding"/>
    <property type="evidence" value="ECO:0007669"/>
    <property type="project" value="UniProtKB-KW"/>
</dbReference>
<feature type="compositionally biased region" description="Low complexity" evidence="14">
    <location>
        <begin position="1"/>
        <end position="13"/>
    </location>
</feature>
<feature type="compositionally biased region" description="Basic residues" evidence="14">
    <location>
        <begin position="46"/>
        <end position="58"/>
    </location>
</feature>
<dbReference type="InterPro" id="IPR007641">
    <property type="entry name" value="RNA_pol_Rpb2_7"/>
</dbReference>
<evidence type="ECO:0000256" key="2">
    <source>
        <dbReference type="ARBA" id="ARBA00004496"/>
    </source>
</evidence>
<gene>
    <name evidence="22" type="ORF">ALOHA_HF4000ANIW137J11ctg1g2</name>
</gene>
<evidence type="ECO:0000256" key="11">
    <source>
        <dbReference type="ARBA" id="ARBA00023125"/>
    </source>
</evidence>
<organism evidence="22">
    <name type="scientific">uncultured marine microorganism HF4000_ANIW137J11</name>
    <dbReference type="NCBI Taxonomy" id="455532"/>
    <lineage>
        <taxon>unclassified sequences</taxon>
        <taxon>environmental samples</taxon>
    </lineage>
</organism>
<comment type="cofactor">
    <cofactor evidence="1">
        <name>Zn(2+)</name>
        <dbReference type="ChEBI" id="CHEBI:29105"/>
    </cofactor>
</comment>
<feature type="domain" description="RNA polymerase beta subunit protrusion" evidence="18">
    <location>
        <begin position="261"/>
        <end position="514"/>
    </location>
</feature>
<keyword evidence="9" id="KW-0479">Metal-binding</keyword>
<dbReference type="FunFam" id="2.40.270.10:FF:000011">
    <property type="entry name" value="DNA-directed RNA polymerase subunit beta"/>
    <property type="match status" value="1"/>
</dbReference>
<dbReference type="InterPro" id="IPR015712">
    <property type="entry name" value="DNA-dir_RNA_pol_su2"/>
</dbReference>
<dbReference type="EC" id="2.7.7.6" evidence="4"/>
<evidence type="ECO:0000256" key="4">
    <source>
        <dbReference type="ARBA" id="ARBA00012418"/>
    </source>
</evidence>
<accession>B3T4P0</accession>
<evidence type="ECO:0000256" key="7">
    <source>
        <dbReference type="ARBA" id="ARBA00022679"/>
    </source>
</evidence>
<evidence type="ECO:0000256" key="5">
    <source>
        <dbReference type="ARBA" id="ARBA00022478"/>
    </source>
</evidence>
<dbReference type="NCBIfam" id="TIGR03670">
    <property type="entry name" value="rpoB_arch"/>
    <property type="match status" value="1"/>
</dbReference>
<evidence type="ECO:0000313" key="22">
    <source>
        <dbReference type="EMBL" id="ABZ07549.1"/>
    </source>
</evidence>
<keyword evidence="5" id="KW-0240">DNA-directed RNA polymerase</keyword>
<dbReference type="InterPro" id="IPR007642">
    <property type="entry name" value="RNA_pol_Rpb2_2"/>
</dbReference>
<comment type="subcellular location">
    <subcellularLocation>
        <location evidence="2">Cytoplasm</location>
    </subcellularLocation>
</comment>
<dbReference type="GO" id="GO:0008270">
    <property type="term" value="F:zinc ion binding"/>
    <property type="evidence" value="ECO:0007669"/>
    <property type="project" value="InterPro"/>
</dbReference>
<dbReference type="InterPro" id="IPR014724">
    <property type="entry name" value="RNA_pol_RPB2_OB-fold"/>
</dbReference>
<dbReference type="InterPro" id="IPR019969">
    <property type="entry name" value="RNAP_Rpo2"/>
</dbReference>
<proteinExistence type="inferred from homology"/>
<feature type="domain" description="RNA polymerase Rpb2" evidence="16">
    <location>
        <begin position="1138"/>
        <end position="1226"/>
    </location>
</feature>
<feature type="compositionally biased region" description="Gly residues" evidence="14">
    <location>
        <begin position="65"/>
        <end position="77"/>
    </location>
</feature>
<dbReference type="Pfam" id="PF04561">
    <property type="entry name" value="RNA_pol_Rpb2_2"/>
    <property type="match status" value="1"/>
</dbReference>
<dbReference type="Gene3D" id="3.90.1800.10">
    <property type="entry name" value="RNA polymerase alpha subunit dimerisation domain"/>
    <property type="match status" value="1"/>
</dbReference>
<dbReference type="InterPro" id="IPR037033">
    <property type="entry name" value="DNA-dir_RNAP_su2_hyb_sf"/>
</dbReference>
<dbReference type="GO" id="GO:0003899">
    <property type="term" value="F:DNA-directed RNA polymerase activity"/>
    <property type="evidence" value="ECO:0007669"/>
    <property type="project" value="UniProtKB-EC"/>
</dbReference>
<dbReference type="Pfam" id="PF04565">
    <property type="entry name" value="RNA_pol_Rpb2_3"/>
    <property type="match status" value="1"/>
</dbReference>
<dbReference type="SUPFAM" id="SSF64484">
    <property type="entry name" value="beta and beta-prime subunits of DNA dependent RNA-polymerase"/>
    <property type="match status" value="1"/>
</dbReference>
<dbReference type="Pfam" id="PF00562">
    <property type="entry name" value="RNA_pol_Rpb2_6"/>
    <property type="match status" value="1"/>
</dbReference>
<feature type="domain" description="RNA polymerase Rpb2" evidence="20">
    <location>
        <begin position="630"/>
        <end position="690"/>
    </location>
</feature>
<reference evidence="22" key="1">
    <citation type="journal article" date="2008" name="ISME J.">
        <title>Genomic patterns of recombination, clonal divergence and environment in marine microbial populations.</title>
        <authorList>
            <person name="Konstantinidis K.T."/>
            <person name="Delong E.F."/>
        </authorList>
    </citation>
    <scope>NUCLEOTIDE SEQUENCE</scope>
</reference>
<evidence type="ECO:0000256" key="14">
    <source>
        <dbReference type="SAM" id="MobiDB-lite"/>
    </source>
</evidence>
<dbReference type="InterPro" id="IPR037034">
    <property type="entry name" value="RNA_pol_Rpb2_2_sf"/>
</dbReference>
<evidence type="ECO:0000256" key="6">
    <source>
        <dbReference type="ARBA" id="ARBA00022490"/>
    </source>
</evidence>
<evidence type="ECO:0000259" key="20">
    <source>
        <dbReference type="Pfam" id="PF04566"/>
    </source>
</evidence>
<dbReference type="Pfam" id="PF04563">
    <property type="entry name" value="RNA_pol_Rpb2_1"/>
    <property type="match status" value="2"/>
</dbReference>
<evidence type="ECO:0000259" key="19">
    <source>
        <dbReference type="Pfam" id="PF04565"/>
    </source>
</evidence>
<feature type="domain" description="DNA-directed RNA polymerase subunit 2 hybrid-binding" evidence="15">
    <location>
        <begin position="766"/>
        <end position="1136"/>
    </location>
</feature>
<dbReference type="InterPro" id="IPR007647">
    <property type="entry name" value="RNA_pol_Rpb2_5"/>
</dbReference>
<evidence type="ECO:0000256" key="8">
    <source>
        <dbReference type="ARBA" id="ARBA00022695"/>
    </source>
</evidence>
<evidence type="ECO:0000256" key="9">
    <source>
        <dbReference type="ARBA" id="ARBA00022723"/>
    </source>
</evidence>
<dbReference type="Pfam" id="PF04566">
    <property type="entry name" value="RNA_pol_Rpb2_4"/>
    <property type="match status" value="1"/>
</dbReference>
<evidence type="ECO:0000259" key="17">
    <source>
        <dbReference type="Pfam" id="PF04561"/>
    </source>
</evidence>
<feature type="region of interest" description="Disordered" evidence="14">
    <location>
        <begin position="1"/>
        <end position="81"/>
    </location>
</feature>
<dbReference type="CDD" id="cd00653">
    <property type="entry name" value="RNA_pol_B_RPB2"/>
    <property type="match status" value="1"/>
</dbReference>
<comment type="similarity">
    <text evidence="3">Belongs to the RNA polymerase beta chain family.</text>
</comment>
<dbReference type="NCBIfam" id="NF007175">
    <property type="entry name" value="PRK09606.1"/>
    <property type="match status" value="1"/>
</dbReference>
<dbReference type="NCBIfam" id="NF006335">
    <property type="entry name" value="PRK08565.1"/>
    <property type="match status" value="1"/>
</dbReference>
<keyword evidence="12" id="KW-0804">Transcription</keyword>
<dbReference type="Gene3D" id="2.40.270.10">
    <property type="entry name" value="DNA-directed RNA polymerase, subunit 2, domain 6"/>
    <property type="match status" value="1"/>
</dbReference>
<keyword evidence="11" id="KW-0238">DNA-binding</keyword>
<feature type="domain" description="RNA polymerase Rpb2" evidence="21">
    <location>
        <begin position="713"/>
        <end position="758"/>
    </location>
</feature>
<dbReference type="PROSITE" id="PS01166">
    <property type="entry name" value="RNA_POL_BETA"/>
    <property type="match status" value="1"/>
</dbReference>
<evidence type="ECO:0000256" key="10">
    <source>
        <dbReference type="ARBA" id="ARBA00022833"/>
    </source>
</evidence>